<reference evidence="2" key="1">
    <citation type="submission" date="2022-01" db="EMBL/GenBank/DDBJ databases">
        <authorList>
            <person name="Wang Y."/>
        </authorList>
    </citation>
    <scope>NUCLEOTIDE SEQUENCE</scope>
    <source>
        <strain evidence="2">WB101</strain>
    </source>
</reference>
<reference evidence="2" key="2">
    <citation type="submission" date="2024-05" db="EMBL/GenBank/DDBJ databases">
        <title>Rhodohalobacter halophilus gen. nov., sp. nov., a moderately halophilic member of the family Balneolaceae.</title>
        <authorList>
            <person name="Xia J."/>
        </authorList>
    </citation>
    <scope>NUCLEOTIDE SEQUENCE</scope>
    <source>
        <strain evidence="2">WB101</strain>
    </source>
</reference>
<feature type="chain" id="PRO_5047528609" description="Lipoprotein" evidence="1">
    <location>
        <begin position="24"/>
        <end position="222"/>
    </location>
</feature>
<dbReference type="EMBL" id="JAKLWS010000007">
    <property type="protein sequence ID" value="MCG2588458.1"/>
    <property type="molecule type" value="Genomic_DNA"/>
</dbReference>
<evidence type="ECO:0000256" key="1">
    <source>
        <dbReference type="SAM" id="SignalP"/>
    </source>
</evidence>
<evidence type="ECO:0000313" key="3">
    <source>
        <dbReference type="Proteomes" id="UP001165366"/>
    </source>
</evidence>
<accession>A0ABS9KCB8</accession>
<comment type="caution">
    <text evidence="2">The sequence shown here is derived from an EMBL/GenBank/DDBJ whole genome shotgun (WGS) entry which is preliminary data.</text>
</comment>
<evidence type="ECO:0008006" key="4">
    <source>
        <dbReference type="Google" id="ProtNLM"/>
    </source>
</evidence>
<keyword evidence="1" id="KW-0732">Signal</keyword>
<name>A0ABS9KCB8_9BACT</name>
<protein>
    <recommendedName>
        <fullName evidence="4">Lipoprotein</fullName>
    </recommendedName>
</protein>
<feature type="signal peptide" evidence="1">
    <location>
        <begin position="1"/>
        <end position="23"/>
    </location>
</feature>
<evidence type="ECO:0000313" key="2">
    <source>
        <dbReference type="EMBL" id="MCG2588458.1"/>
    </source>
</evidence>
<dbReference type="PROSITE" id="PS51257">
    <property type="entry name" value="PROKAR_LIPOPROTEIN"/>
    <property type="match status" value="1"/>
</dbReference>
<gene>
    <name evidence="2" type="ORF">L6773_07780</name>
</gene>
<keyword evidence="3" id="KW-1185">Reference proteome</keyword>
<proteinExistence type="predicted"/>
<dbReference type="Proteomes" id="UP001165366">
    <property type="component" value="Unassembled WGS sequence"/>
</dbReference>
<sequence length="222" mass="24399">MKVRKYIQRIIGVLLAVSLISSCGILDSDSGSSDKKAIGGDPTPMGAVGNSFDVPAFPGVENREVEITASEDGISTIRASAKVTDETYLTMAEAVPYLEVNGDVVSVTKQARITSKGIQQVYEDGDLHTVVNYDAKKGDTYKANKYGQTITRKVMNVSNEDDFMWGFMMIKTIQIEETGRGIPGVSKIVYYANHRFGIVGFDVHFEDGSVKYAYVYSDQYNE</sequence>
<organism evidence="2 3">
    <name type="scientific">Rhodohalobacter sulfatireducens</name>
    <dbReference type="NCBI Taxonomy" id="2911366"/>
    <lineage>
        <taxon>Bacteria</taxon>
        <taxon>Pseudomonadati</taxon>
        <taxon>Balneolota</taxon>
        <taxon>Balneolia</taxon>
        <taxon>Balneolales</taxon>
        <taxon>Balneolaceae</taxon>
        <taxon>Rhodohalobacter</taxon>
    </lineage>
</organism>
<dbReference type="RefSeq" id="WP_237853300.1">
    <property type="nucleotide sequence ID" value="NZ_JAKLWS010000007.1"/>
</dbReference>